<organism evidence="2 3">
    <name type="scientific">Trueperella bonasi</name>
    <dbReference type="NCBI Taxonomy" id="312286"/>
    <lineage>
        <taxon>Bacteria</taxon>
        <taxon>Bacillati</taxon>
        <taxon>Actinomycetota</taxon>
        <taxon>Actinomycetes</taxon>
        <taxon>Actinomycetales</taxon>
        <taxon>Actinomycetaceae</taxon>
        <taxon>Trueperella</taxon>
    </lineage>
</organism>
<dbReference type="SUPFAM" id="SSF50249">
    <property type="entry name" value="Nucleic acid-binding proteins"/>
    <property type="match status" value="1"/>
</dbReference>
<dbReference type="Pfam" id="PF18614">
    <property type="entry name" value="RNase_II_C_S1"/>
    <property type="match status" value="1"/>
</dbReference>
<dbReference type="RefSeq" id="WP_307682784.1">
    <property type="nucleotide sequence ID" value="NZ_JAUSQX010000001.1"/>
</dbReference>
<evidence type="ECO:0000313" key="2">
    <source>
        <dbReference type="EMBL" id="MDP9806570.1"/>
    </source>
</evidence>
<dbReference type="InterPro" id="IPR012340">
    <property type="entry name" value="NA-bd_OB-fold"/>
</dbReference>
<proteinExistence type="predicted"/>
<name>A0ABT9NGN1_9ACTO</name>
<gene>
    <name evidence="2" type="ORF">J2S70_001152</name>
</gene>
<keyword evidence="3" id="KW-1185">Reference proteome</keyword>
<feature type="domain" description="RNase II-type exonuclease C-terminal S1" evidence="1">
    <location>
        <begin position="130"/>
        <end position="190"/>
    </location>
</feature>
<comment type="caution">
    <text evidence="2">The sequence shown here is derived from an EMBL/GenBank/DDBJ whole genome shotgun (WGS) entry which is preliminary data.</text>
</comment>
<dbReference type="InterPro" id="IPR040596">
    <property type="entry name" value="RNase_II_C_S1"/>
</dbReference>
<dbReference type="EMBL" id="JAUSQX010000001">
    <property type="protein sequence ID" value="MDP9806570.1"/>
    <property type="molecule type" value="Genomic_DNA"/>
</dbReference>
<protein>
    <submittedName>
        <fullName evidence="2">Exoribonuclease R</fullName>
    </submittedName>
</protein>
<reference evidence="2 3" key="1">
    <citation type="submission" date="2023-07" db="EMBL/GenBank/DDBJ databases">
        <title>Sequencing the genomes of 1000 actinobacteria strains.</title>
        <authorList>
            <person name="Klenk H.-P."/>
        </authorList>
    </citation>
    <scope>NUCLEOTIDE SEQUENCE [LARGE SCALE GENOMIC DNA]</scope>
    <source>
        <strain evidence="2 3">DSM 17163</strain>
    </source>
</reference>
<dbReference type="Proteomes" id="UP001243212">
    <property type="component" value="Unassembled WGS sequence"/>
</dbReference>
<accession>A0ABT9NGN1</accession>
<evidence type="ECO:0000259" key="1">
    <source>
        <dbReference type="Pfam" id="PF18614"/>
    </source>
</evidence>
<evidence type="ECO:0000313" key="3">
    <source>
        <dbReference type="Proteomes" id="UP001243212"/>
    </source>
</evidence>
<sequence length="192" mass="21050">MSTVFDYLFVRSLKSKDPAALAFMHEAVTLFRGAGYLALPAGVKPQEELVHNAIAAPYAHVTAPLRRLVDRYGLEVCRCLVAGISIPAWVLEALPQLPKVMSNGIRIANTLENRAIEAVEALTLQGREGEEFDGVIVDRLKSNDGPGERGLVSVFDPALEVVVNAEYVPVGERVRVRFVSVDENLDVHFELV</sequence>